<evidence type="ECO:0000313" key="1">
    <source>
        <dbReference type="EMBL" id="GIH18443.1"/>
    </source>
</evidence>
<reference evidence="1" key="1">
    <citation type="submission" date="2021-01" db="EMBL/GenBank/DDBJ databases">
        <title>Whole genome shotgun sequence of Rugosimonospora africana NBRC 104875.</title>
        <authorList>
            <person name="Komaki H."/>
            <person name="Tamura T."/>
        </authorList>
    </citation>
    <scope>NUCLEOTIDE SEQUENCE</scope>
    <source>
        <strain evidence="1">NBRC 104875</strain>
    </source>
</reference>
<dbReference type="InterPro" id="IPR036271">
    <property type="entry name" value="Tet_transcr_reg_TetR-rel_C_sf"/>
</dbReference>
<evidence type="ECO:0000313" key="2">
    <source>
        <dbReference type="Proteomes" id="UP000642748"/>
    </source>
</evidence>
<accession>A0A8J3QYX7</accession>
<dbReference type="SUPFAM" id="SSF48498">
    <property type="entry name" value="Tetracyclin repressor-like, C-terminal domain"/>
    <property type="match status" value="1"/>
</dbReference>
<keyword evidence="2" id="KW-1185">Reference proteome</keyword>
<dbReference type="Gene3D" id="1.10.357.10">
    <property type="entry name" value="Tetracycline Repressor, domain 2"/>
    <property type="match status" value="1"/>
</dbReference>
<name>A0A8J3QYX7_9ACTN</name>
<organism evidence="1 2">
    <name type="scientific">Rugosimonospora africana</name>
    <dbReference type="NCBI Taxonomy" id="556532"/>
    <lineage>
        <taxon>Bacteria</taxon>
        <taxon>Bacillati</taxon>
        <taxon>Actinomycetota</taxon>
        <taxon>Actinomycetes</taxon>
        <taxon>Micromonosporales</taxon>
        <taxon>Micromonosporaceae</taxon>
        <taxon>Rugosimonospora</taxon>
    </lineage>
</organism>
<sequence>MRRRSTAIAAWSIVHGFATLRSAGALPPELGTDPAAAARTVLPELFPEASPNRPDAPPPAR</sequence>
<dbReference type="EMBL" id="BONZ01000067">
    <property type="protein sequence ID" value="GIH18443.1"/>
    <property type="molecule type" value="Genomic_DNA"/>
</dbReference>
<protein>
    <submittedName>
        <fullName evidence="1">Uncharacterized protein</fullName>
    </submittedName>
</protein>
<dbReference type="RefSeq" id="WP_239134131.1">
    <property type="nucleotide sequence ID" value="NZ_BONZ01000067.1"/>
</dbReference>
<proteinExistence type="predicted"/>
<dbReference type="Proteomes" id="UP000642748">
    <property type="component" value="Unassembled WGS sequence"/>
</dbReference>
<dbReference type="AlphaFoldDB" id="A0A8J3QYX7"/>
<gene>
    <name evidence="1" type="ORF">Raf01_66150</name>
</gene>
<comment type="caution">
    <text evidence="1">The sequence shown here is derived from an EMBL/GenBank/DDBJ whole genome shotgun (WGS) entry which is preliminary data.</text>
</comment>